<sequence length="174" mass="20033">MIEITHIESLIEKHDTPVKANSNGDRRNIFVLLVLYTLQGVPLGLSLAVPIIIQNMHRSSFKEQAKFSLAVWPFSLKLLWAPLVDSLFIRKLGRRKSWLIPVQYFLGIFFFITGYYINEWLDYGNKLNINALTLVFFILNFLAATQDITVDGWALTMLKKLVLMFIIVGKLKIC</sequence>
<reference evidence="6" key="1">
    <citation type="submission" date="2018-04" db="EMBL/GenBank/DDBJ databases">
        <title>Transcriptome of Schizaphis graminum biotype I.</title>
        <authorList>
            <person name="Scully E.D."/>
            <person name="Geib S.M."/>
            <person name="Palmer N.A."/>
            <person name="Koch K."/>
            <person name="Bradshaw J."/>
            <person name="Heng-Moss T."/>
            <person name="Sarath G."/>
        </authorList>
    </citation>
    <scope>NUCLEOTIDE SEQUENCE</scope>
</reference>
<dbReference type="PANTHER" id="PTHR12778:SF9">
    <property type="entry name" value="ACETYL-COENZYME A TRANSPORTER 1"/>
    <property type="match status" value="1"/>
</dbReference>
<dbReference type="AlphaFoldDB" id="A0A2S2PG45"/>
<evidence type="ECO:0000256" key="4">
    <source>
        <dbReference type="ARBA" id="ARBA00023136"/>
    </source>
</evidence>
<dbReference type="GO" id="GO:0035348">
    <property type="term" value="P:acetyl-CoA transmembrane transport"/>
    <property type="evidence" value="ECO:0007669"/>
    <property type="project" value="InterPro"/>
</dbReference>
<dbReference type="GO" id="GO:0008521">
    <property type="term" value="F:acetyl-CoA transmembrane transporter activity"/>
    <property type="evidence" value="ECO:0007669"/>
    <property type="project" value="InterPro"/>
</dbReference>
<proteinExistence type="predicted"/>
<feature type="transmembrane region" description="Helical" evidence="5">
    <location>
        <begin position="98"/>
        <end position="117"/>
    </location>
</feature>
<evidence type="ECO:0000256" key="2">
    <source>
        <dbReference type="ARBA" id="ARBA00022692"/>
    </source>
</evidence>
<name>A0A2S2PG45_SCHGA</name>
<keyword evidence="4 5" id="KW-0472">Membrane</keyword>
<evidence type="ECO:0000313" key="6">
    <source>
        <dbReference type="EMBL" id="MBY28397.1"/>
    </source>
</evidence>
<feature type="transmembrane region" description="Helical" evidence="5">
    <location>
        <begin position="65"/>
        <end position="83"/>
    </location>
</feature>
<organism evidence="6">
    <name type="scientific">Schizaphis graminum</name>
    <name type="common">Green bug aphid</name>
    <dbReference type="NCBI Taxonomy" id="13262"/>
    <lineage>
        <taxon>Eukaryota</taxon>
        <taxon>Metazoa</taxon>
        <taxon>Ecdysozoa</taxon>
        <taxon>Arthropoda</taxon>
        <taxon>Hexapoda</taxon>
        <taxon>Insecta</taxon>
        <taxon>Pterygota</taxon>
        <taxon>Neoptera</taxon>
        <taxon>Paraneoptera</taxon>
        <taxon>Hemiptera</taxon>
        <taxon>Sternorrhyncha</taxon>
        <taxon>Aphidomorpha</taxon>
        <taxon>Aphidoidea</taxon>
        <taxon>Aphididae</taxon>
        <taxon>Aphidini</taxon>
        <taxon>Schizaphis</taxon>
    </lineage>
</organism>
<dbReference type="EMBL" id="GGMR01015778">
    <property type="protein sequence ID" value="MBY28397.1"/>
    <property type="molecule type" value="Transcribed_RNA"/>
</dbReference>
<dbReference type="InterPro" id="IPR024371">
    <property type="entry name" value="AcetylCoA_trans_1-like"/>
</dbReference>
<gene>
    <name evidence="6" type="primary">Slc33a1_12</name>
    <name evidence="6" type="ORF">g.18475</name>
</gene>
<evidence type="ECO:0000256" key="3">
    <source>
        <dbReference type="ARBA" id="ARBA00022989"/>
    </source>
</evidence>
<evidence type="ECO:0000256" key="5">
    <source>
        <dbReference type="SAM" id="Phobius"/>
    </source>
</evidence>
<keyword evidence="2 5" id="KW-0812">Transmembrane</keyword>
<keyword evidence="3 5" id="KW-1133">Transmembrane helix</keyword>
<feature type="transmembrane region" description="Helical" evidence="5">
    <location>
        <begin position="129"/>
        <end position="146"/>
    </location>
</feature>
<feature type="transmembrane region" description="Helical" evidence="5">
    <location>
        <begin position="29"/>
        <end position="53"/>
    </location>
</feature>
<comment type="subcellular location">
    <subcellularLocation>
        <location evidence="1">Membrane</location>
        <topology evidence="1">Multi-pass membrane protein</topology>
    </subcellularLocation>
</comment>
<accession>A0A2S2PG45</accession>
<dbReference type="InterPro" id="IPR004752">
    <property type="entry name" value="AmpG_permease/AT-1"/>
</dbReference>
<protein>
    <submittedName>
        <fullName evidence="6">Acetyl-coenzyme A transporter 1</fullName>
    </submittedName>
</protein>
<dbReference type="GO" id="GO:0016020">
    <property type="term" value="C:membrane"/>
    <property type="evidence" value="ECO:0007669"/>
    <property type="project" value="UniProtKB-SubCell"/>
</dbReference>
<evidence type="ECO:0000256" key="1">
    <source>
        <dbReference type="ARBA" id="ARBA00004141"/>
    </source>
</evidence>
<dbReference type="Pfam" id="PF13000">
    <property type="entry name" value="Acatn"/>
    <property type="match status" value="1"/>
</dbReference>
<dbReference type="PANTHER" id="PTHR12778">
    <property type="entry name" value="SOLUTE CARRIER FAMILY 33 ACETYL-COA TRANSPORTER -RELATED"/>
    <property type="match status" value="1"/>
</dbReference>